<protein>
    <submittedName>
        <fullName evidence="2">Uncharacterized protein</fullName>
    </submittedName>
</protein>
<evidence type="ECO:0000313" key="3">
    <source>
        <dbReference type="Proteomes" id="UP000663870"/>
    </source>
</evidence>
<dbReference type="AlphaFoldDB" id="A0A815MGG9"/>
<dbReference type="EMBL" id="CAJNOH010001043">
    <property type="protein sequence ID" value="CAF1167949.1"/>
    <property type="molecule type" value="Genomic_DNA"/>
</dbReference>
<sequence>MVTQMSKKDQQQQQESTNSKSFWLEPTHWAHIKWPDRSIYNIYDFPSCEIDIDFNQPELSQATLTTITEQVEQECSVGAYFNIKGTGEGVVWTEWTQSQGDLTFKVKGRQHLISQDKVLVPVRVTRVANMKEFFNYACTENRMRQALDYMREQKVSIEATNANIFLRWLTEDIIKEEKDVMNASGIDVRSISSSIHNRAHPWFIKSVIHHRQVHRRKQNSSCK</sequence>
<evidence type="ECO:0000313" key="2">
    <source>
        <dbReference type="EMBL" id="CAF1420303.1"/>
    </source>
</evidence>
<dbReference type="Proteomes" id="UP000663870">
    <property type="component" value="Unassembled WGS sequence"/>
</dbReference>
<name>A0A815MGG9_9BILA</name>
<comment type="caution">
    <text evidence="2">The sequence shown here is derived from an EMBL/GenBank/DDBJ whole genome shotgun (WGS) entry which is preliminary data.</text>
</comment>
<accession>A0A815MGG9</accession>
<dbReference type="Proteomes" id="UP000663854">
    <property type="component" value="Unassembled WGS sequence"/>
</dbReference>
<gene>
    <name evidence="2" type="ORF">JXQ802_LOCUS35811</name>
    <name evidence="1" type="ORF">PYM288_LOCUS23108</name>
</gene>
<organism evidence="2 3">
    <name type="scientific">Rotaria sordida</name>
    <dbReference type="NCBI Taxonomy" id="392033"/>
    <lineage>
        <taxon>Eukaryota</taxon>
        <taxon>Metazoa</taxon>
        <taxon>Spiralia</taxon>
        <taxon>Gnathifera</taxon>
        <taxon>Rotifera</taxon>
        <taxon>Eurotatoria</taxon>
        <taxon>Bdelloidea</taxon>
        <taxon>Philodinida</taxon>
        <taxon>Philodinidae</taxon>
        <taxon>Rotaria</taxon>
    </lineage>
</organism>
<reference evidence="2" key="1">
    <citation type="submission" date="2021-02" db="EMBL/GenBank/DDBJ databases">
        <authorList>
            <person name="Nowell W R."/>
        </authorList>
    </citation>
    <scope>NUCLEOTIDE SEQUENCE</scope>
</reference>
<proteinExistence type="predicted"/>
<dbReference type="EMBL" id="CAJNOL010001797">
    <property type="protein sequence ID" value="CAF1420303.1"/>
    <property type="molecule type" value="Genomic_DNA"/>
</dbReference>
<evidence type="ECO:0000313" key="1">
    <source>
        <dbReference type="EMBL" id="CAF1167949.1"/>
    </source>
</evidence>
<keyword evidence="3" id="KW-1185">Reference proteome</keyword>